<dbReference type="Proteomes" id="UP000290244">
    <property type="component" value="Chromosome"/>
</dbReference>
<accession>A0A4P6P671</accession>
<dbReference type="KEGG" id="lsd:EMK97_03905"/>
<proteinExistence type="predicted"/>
<reference evidence="1 2" key="1">
    <citation type="submission" date="2018-12" db="EMBL/GenBank/DDBJ databases">
        <title>Complete genome of Litorilituus sediminis.</title>
        <authorList>
            <person name="Liu A."/>
            <person name="Rong J."/>
        </authorList>
    </citation>
    <scope>NUCLEOTIDE SEQUENCE [LARGE SCALE GENOMIC DNA]</scope>
    <source>
        <strain evidence="1 2">JCM 17549</strain>
    </source>
</reference>
<gene>
    <name evidence="1" type="ORF">EMK97_03905</name>
</gene>
<protein>
    <submittedName>
        <fullName evidence="1">Uncharacterized protein</fullName>
    </submittedName>
</protein>
<organism evidence="1 2">
    <name type="scientific">Litorilituus sediminis</name>
    <dbReference type="NCBI Taxonomy" id="718192"/>
    <lineage>
        <taxon>Bacteria</taxon>
        <taxon>Pseudomonadati</taxon>
        <taxon>Pseudomonadota</taxon>
        <taxon>Gammaproteobacteria</taxon>
        <taxon>Alteromonadales</taxon>
        <taxon>Colwelliaceae</taxon>
        <taxon>Litorilituus</taxon>
    </lineage>
</organism>
<dbReference type="RefSeq" id="WP_130599620.1">
    <property type="nucleotide sequence ID" value="NZ_CP034759.1"/>
</dbReference>
<dbReference type="OrthoDB" id="6197240at2"/>
<sequence length="169" mass="18905">MIKLDRCGNVELIGTDILTLDGQVVTFDGNVAYDIESAESASEPSTAITQMNEQELTRQLGQFLYSTINDQWLSATITLTCLNAHTKSQVTGSTYICTAFYTCEYHPETDMKIEDKPVTITPFIQAVFEQIFTTAQAKSKKIWAEAVFTIKRTGRFTLVFNDHDGQLSL</sequence>
<name>A0A4P6P671_9GAMM</name>
<dbReference type="EMBL" id="CP034759">
    <property type="protein sequence ID" value="QBG34937.1"/>
    <property type="molecule type" value="Genomic_DNA"/>
</dbReference>
<evidence type="ECO:0000313" key="1">
    <source>
        <dbReference type="EMBL" id="QBG34937.1"/>
    </source>
</evidence>
<dbReference type="AlphaFoldDB" id="A0A4P6P671"/>
<evidence type="ECO:0000313" key="2">
    <source>
        <dbReference type="Proteomes" id="UP000290244"/>
    </source>
</evidence>
<keyword evidence="2" id="KW-1185">Reference proteome</keyword>